<comment type="similarity">
    <text evidence="1">Belongs to the thioredoxin family.</text>
</comment>
<dbReference type="Gene3D" id="3.40.30.10">
    <property type="entry name" value="Glutaredoxin"/>
    <property type="match status" value="1"/>
</dbReference>
<keyword evidence="3" id="KW-0249">Electron transport</keyword>
<evidence type="ECO:0000256" key="4">
    <source>
        <dbReference type="ARBA" id="ARBA00023157"/>
    </source>
</evidence>
<sequence length="98" mass="10815">MKSSFSDIINSDTPVLVDFFATWCGPCKTLGPILEQVKDTLGDGVKIVKIDVDKNQPLAAKHQVRGVPTMILYKNGKQVWRQSGVLDKMALVDIINKS</sequence>
<evidence type="ECO:0000256" key="2">
    <source>
        <dbReference type="ARBA" id="ARBA00022448"/>
    </source>
</evidence>
<dbReference type="PATRIC" id="fig|1300343.5.peg.379"/>
<gene>
    <name evidence="10" type="ORF">NV36_07540</name>
</gene>
<dbReference type="EMBL" id="JSAQ01000001">
    <property type="protein sequence ID" value="KGO06711.1"/>
    <property type="molecule type" value="Genomic_DNA"/>
</dbReference>
<dbReference type="InterPro" id="IPR017937">
    <property type="entry name" value="Thioredoxin_CS"/>
</dbReference>
<dbReference type="RefSeq" id="WP_035325871.1">
    <property type="nucleotide sequence ID" value="NZ_CP015125.1"/>
</dbReference>
<dbReference type="GO" id="GO:0045454">
    <property type="term" value="P:cell redox homeostasis"/>
    <property type="evidence" value="ECO:0007669"/>
    <property type="project" value="TreeGrafter"/>
</dbReference>
<dbReference type="PROSITE" id="PS00194">
    <property type="entry name" value="THIOREDOXIN_1"/>
    <property type="match status" value="1"/>
</dbReference>
<dbReference type="FunFam" id="3.40.30.10:FF:000001">
    <property type="entry name" value="Thioredoxin"/>
    <property type="match status" value="1"/>
</dbReference>
<evidence type="ECO:0000313" key="11">
    <source>
        <dbReference type="Proteomes" id="UP000030140"/>
    </source>
</evidence>
<comment type="caution">
    <text evidence="10">The sequence shown here is derived from an EMBL/GenBank/DDBJ whole genome shotgun (WGS) entry which is preliminary data.</text>
</comment>
<dbReference type="KEGG" id="ddo:I597_0376"/>
<evidence type="ECO:0000256" key="5">
    <source>
        <dbReference type="ARBA" id="ARBA00023284"/>
    </source>
</evidence>
<keyword evidence="2" id="KW-0813">Transport</keyword>
<dbReference type="GO" id="GO:0005829">
    <property type="term" value="C:cytosol"/>
    <property type="evidence" value="ECO:0007669"/>
    <property type="project" value="TreeGrafter"/>
</dbReference>
<feature type="site" description="Contributes to redox potential value" evidence="7">
    <location>
        <position position="26"/>
    </location>
</feature>
<name>A0A0A2GWK6_9FLAO</name>
<dbReference type="PROSITE" id="PS51352">
    <property type="entry name" value="THIOREDOXIN_2"/>
    <property type="match status" value="1"/>
</dbReference>
<dbReference type="InterPro" id="IPR005746">
    <property type="entry name" value="Thioredoxin"/>
</dbReference>
<dbReference type="OrthoDB" id="9790390at2"/>
<dbReference type="CDD" id="cd02947">
    <property type="entry name" value="TRX_family"/>
    <property type="match status" value="1"/>
</dbReference>
<evidence type="ECO:0000313" key="10">
    <source>
        <dbReference type="EMBL" id="KGO06711.1"/>
    </source>
</evidence>
<feature type="site" description="Deprotonates C-terminal active site Cys" evidence="7">
    <location>
        <position position="18"/>
    </location>
</feature>
<evidence type="ECO:0000256" key="3">
    <source>
        <dbReference type="ARBA" id="ARBA00022982"/>
    </source>
</evidence>
<dbReference type="SUPFAM" id="SSF52833">
    <property type="entry name" value="Thioredoxin-like"/>
    <property type="match status" value="1"/>
</dbReference>
<proteinExistence type="inferred from homology"/>
<feature type="domain" description="Thioredoxin" evidence="9">
    <location>
        <begin position="1"/>
        <end position="98"/>
    </location>
</feature>
<dbReference type="PANTHER" id="PTHR45663">
    <property type="entry name" value="GEO12009P1"/>
    <property type="match status" value="1"/>
</dbReference>
<evidence type="ECO:0000256" key="8">
    <source>
        <dbReference type="PIRSR" id="PIRSR000077-4"/>
    </source>
</evidence>
<evidence type="ECO:0000256" key="7">
    <source>
        <dbReference type="PIRSR" id="PIRSR000077-1"/>
    </source>
</evidence>
<organism evidence="10 11">
    <name type="scientific">Dokdonia donghaensis DSW-1</name>
    <dbReference type="NCBI Taxonomy" id="1300343"/>
    <lineage>
        <taxon>Bacteria</taxon>
        <taxon>Pseudomonadati</taxon>
        <taxon>Bacteroidota</taxon>
        <taxon>Flavobacteriia</taxon>
        <taxon>Flavobacteriales</taxon>
        <taxon>Flavobacteriaceae</taxon>
        <taxon>Dokdonia</taxon>
    </lineage>
</organism>
<dbReference type="InterPro" id="IPR013766">
    <property type="entry name" value="Thioredoxin_domain"/>
</dbReference>
<feature type="disulfide bond" description="Redox-active" evidence="8">
    <location>
        <begin position="24"/>
        <end position="27"/>
    </location>
</feature>
<accession>A0A0A2GWK6</accession>
<protein>
    <recommendedName>
        <fullName evidence="6">Thioredoxin</fullName>
    </recommendedName>
</protein>
<reference evidence="10 11" key="1">
    <citation type="submission" date="2014-10" db="EMBL/GenBank/DDBJ databases">
        <title>Draft genome sequence of the proteorhodopsin-containing marine bacterium Dokdonia donghaensis.</title>
        <authorList>
            <person name="Gomez-Consarnau L."/>
            <person name="Gonzalez J.M."/>
            <person name="Riedel T."/>
            <person name="Jaenicke S."/>
            <person name="Wagner-Doebler I."/>
            <person name="Fuhrman J.A."/>
        </authorList>
    </citation>
    <scope>NUCLEOTIDE SEQUENCE [LARGE SCALE GENOMIC DNA]</scope>
    <source>
        <strain evidence="10 11">DSW-1</strain>
    </source>
</reference>
<keyword evidence="5 8" id="KW-0676">Redox-active center</keyword>
<feature type="active site" description="Nucleophile" evidence="7">
    <location>
        <position position="24"/>
    </location>
</feature>
<dbReference type="PIRSF" id="PIRSF000077">
    <property type="entry name" value="Thioredoxin"/>
    <property type="match status" value="1"/>
</dbReference>
<dbReference type="GO" id="GO:0015035">
    <property type="term" value="F:protein-disulfide reductase activity"/>
    <property type="evidence" value="ECO:0007669"/>
    <property type="project" value="UniProtKB-UniRule"/>
</dbReference>
<feature type="site" description="Contributes to redox potential value" evidence="7">
    <location>
        <position position="25"/>
    </location>
</feature>
<evidence type="ECO:0000256" key="6">
    <source>
        <dbReference type="NCBIfam" id="TIGR01068"/>
    </source>
</evidence>
<dbReference type="InterPro" id="IPR036249">
    <property type="entry name" value="Thioredoxin-like_sf"/>
</dbReference>
<dbReference type="NCBIfam" id="TIGR01068">
    <property type="entry name" value="thioredoxin"/>
    <property type="match status" value="1"/>
</dbReference>
<evidence type="ECO:0000259" key="9">
    <source>
        <dbReference type="PROSITE" id="PS51352"/>
    </source>
</evidence>
<dbReference type="Proteomes" id="UP000030140">
    <property type="component" value="Unassembled WGS sequence"/>
</dbReference>
<keyword evidence="4 8" id="KW-1015">Disulfide bond</keyword>
<keyword evidence="11" id="KW-1185">Reference proteome</keyword>
<dbReference type="Pfam" id="PF00085">
    <property type="entry name" value="Thioredoxin"/>
    <property type="match status" value="1"/>
</dbReference>
<evidence type="ECO:0000256" key="1">
    <source>
        <dbReference type="ARBA" id="ARBA00008987"/>
    </source>
</evidence>
<dbReference type="PRINTS" id="PR00421">
    <property type="entry name" value="THIOREDOXIN"/>
</dbReference>
<feature type="active site" description="Nucleophile" evidence="7">
    <location>
        <position position="27"/>
    </location>
</feature>
<dbReference type="PANTHER" id="PTHR45663:SF11">
    <property type="entry name" value="GEO12009P1"/>
    <property type="match status" value="1"/>
</dbReference>
<dbReference type="AlphaFoldDB" id="A0A0A2GWK6"/>